<proteinExistence type="predicted"/>
<dbReference type="SMART" id="SM00320">
    <property type="entry name" value="WD40"/>
    <property type="match status" value="3"/>
</dbReference>
<dbReference type="InterPro" id="IPR020472">
    <property type="entry name" value="WD40_PAC1"/>
</dbReference>
<accession>A0A1B6EI01</accession>
<gene>
    <name evidence="4" type="ORF">g.11755</name>
</gene>
<dbReference type="PROSITE" id="PS50082">
    <property type="entry name" value="WD_REPEATS_2"/>
    <property type="match status" value="2"/>
</dbReference>
<sequence>PLLRVWPVNSQQPLSTPRFVCPGRVTLAQASPDGCYIAVTVLEKIHVYQVASGRIVWSGVHHLQPINVVKWSVDGGLVVCGGQDGLVTVWGLSHASTTPTPRLVLADHSLPITDLTVSSPRLVTVSSDHTCKMYDLEGGSLLVSVVLNSLPTAVALSPLETELYVGTAEGPVLVISMTSPSRQLEYHLDAENTKVLSGHSAAVRSLSASRCGSQLLSGSTDGSVKLWNVVSGHCELDLSHQGPVTNAFFAPKSTQMFHTELKPSVVLSAFQTANSEQADCISVITETSLALCSDSVVTADMTRTDPSSEARIKSMQVEIDLLRSINSNLYRFSVNKIIRNNKTVSPVAGTVEVTGPNKTRKKNNILKKKSKHVFNSRTQNVVPVVGKSVNGISKTKRKRKRKNKNEITN</sequence>
<evidence type="ECO:0000256" key="1">
    <source>
        <dbReference type="ARBA" id="ARBA00022574"/>
    </source>
</evidence>
<dbReference type="PROSITE" id="PS50294">
    <property type="entry name" value="WD_REPEATS_REGION"/>
    <property type="match status" value="1"/>
</dbReference>
<dbReference type="GO" id="GO:0120330">
    <property type="term" value="C:rixosome complex"/>
    <property type="evidence" value="ECO:0007669"/>
    <property type="project" value="TreeGrafter"/>
</dbReference>
<reference evidence="4" key="1">
    <citation type="submission" date="2015-11" db="EMBL/GenBank/DDBJ databases">
        <title>De novo transcriptome assembly of four potential Pierce s Disease insect vectors from Arizona vineyards.</title>
        <authorList>
            <person name="Tassone E.E."/>
        </authorList>
    </citation>
    <scope>NUCLEOTIDE SEQUENCE</scope>
</reference>
<dbReference type="InterPro" id="IPR019775">
    <property type="entry name" value="WD40_repeat_CS"/>
</dbReference>
<dbReference type="InterPro" id="IPR001680">
    <property type="entry name" value="WD40_rpt"/>
</dbReference>
<feature type="non-terminal residue" evidence="4">
    <location>
        <position position="1"/>
    </location>
</feature>
<keyword evidence="1 3" id="KW-0853">WD repeat</keyword>
<protein>
    <submittedName>
        <fullName evidence="4">Uncharacterized protein</fullName>
    </submittedName>
</protein>
<dbReference type="PROSITE" id="PS00678">
    <property type="entry name" value="WD_REPEATS_1"/>
    <property type="match status" value="1"/>
</dbReference>
<dbReference type="Pfam" id="PF00400">
    <property type="entry name" value="WD40"/>
    <property type="match status" value="3"/>
</dbReference>
<keyword evidence="2" id="KW-0677">Repeat</keyword>
<dbReference type="InterPro" id="IPR045227">
    <property type="entry name" value="WDR18/Ipi3/RID3"/>
</dbReference>
<dbReference type="PANTHER" id="PTHR18763">
    <property type="entry name" value="WD-REPEAT PROTEIN 18"/>
    <property type="match status" value="1"/>
</dbReference>
<feature type="repeat" description="WD" evidence="3">
    <location>
        <begin position="196"/>
        <end position="237"/>
    </location>
</feature>
<dbReference type="PANTHER" id="PTHR18763:SF0">
    <property type="entry name" value="WD REPEAT-CONTAINING PROTEIN 18"/>
    <property type="match status" value="1"/>
</dbReference>
<dbReference type="Gene3D" id="2.130.10.10">
    <property type="entry name" value="YVTN repeat-like/Quinoprotein amine dehydrogenase"/>
    <property type="match status" value="2"/>
</dbReference>
<evidence type="ECO:0000313" key="4">
    <source>
        <dbReference type="EMBL" id="JAS37565.1"/>
    </source>
</evidence>
<evidence type="ECO:0000256" key="2">
    <source>
        <dbReference type="ARBA" id="ARBA00022737"/>
    </source>
</evidence>
<dbReference type="AlphaFoldDB" id="A0A1B6EI01"/>
<dbReference type="EMBL" id="GECZ01032204">
    <property type="protein sequence ID" value="JAS37565.1"/>
    <property type="molecule type" value="Transcribed_RNA"/>
</dbReference>
<dbReference type="GO" id="GO:0006364">
    <property type="term" value="P:rRNA processing"/>
    <property type="evidence" value="ECO:0007669"/>
    <property type="project" value="TreeGrafter"/>
</dbReference>
<dbReference type="InterPro" id="IPR015943">
    <property type="entry name" value="WD40/YVTN_repeat-like_dom_sf"/>
</dbReference>
<evidence type="ECO:0000256" key="3">
    <source>
        <dbReference type="PROSITE-ProRule" id="PRU00221"/>
    </source>
</evidence>
<dbReference type="SUPFAM" id="SSF50978">
    <property type="entry name" value="WD40 repeat-like"/>
    <property type="match status" value="1"/>
</dbReference>
<dbReference type="GO" id="GO:0006261">
    <property type="term" value="P:DNA-templated DNA replication"/>
    <property type="evidence" value="ECO:0007669"/>
    <property type="project" value="TreeGrafter"/>
</dbReference>
<dbReference type="GO" id="GO:0005656">
    <property type="term" value="C:nuclear pre-replicative complex"/>
    <property type="evidence" value="ECO:0007669"/>
    <property type="project" value="TreeGrafter"/>
</dbReference>
<organism evidence="4">
    <name type="scientific">Cuerna arida</name>
    <dbReference type="NCBI Taxonomy" id="1464854"/>
    <lineage>
        <taxon>Eukaryota</taxon>
        <taxon>Metazoa</taxon>
        <taxon>Ecdysozoa</taxon>
        <taxon>Arthropoda</taxon>
        <taxon>Hexapoda</taxon>
        <taxon>Insecta</taxon>
        <taxon>Pterygota</taxon>
        <taxon>Neoptera</taxon>
        <taxon>Paraneoptera</taxon>
        <taxon>Hemiptera</taxon>
        <taxon>Auchenorrhyncha</taxon>
        <taxon>Membracoidea</taxon>
        <taxon>Cicadellidae</taxon>
        <taxon>Cicadellinae</taxon>
        <taxon>Proconiini</taxon>
        <taxon>Cuerna</taxon>
    </lineage>
</organism>
<dbReference type="InterPro" id="IPR036322">
    <property type="entry name" value="WD40_repeat_dom_sf"/>
</dbReference>
<feature type="repeat" description="WD" evidence="3">
    <location>
        <begin position="59"/>
        <end position="100"/>
    </location>
</feature>
<name>A0A1B6EI01_9HEMI</name>
<dbReference type="PRINTS" id="PR00320">
    <property type="entry name" value="GPROTEINBRPT"/>
</dbReference>